<comment type="subcellular location">
    <subcellularLocation>
        <location evidence="1">Membrane</location>
        <topology evidence="1">Multi-pass membrane protein</topology>
    </subcellularLocation>
</comment>
<evidence type="ECO:0008006" key="17">
    <source>
        <dbReference type="Google" id="ProtNLM"/>
    </source>
</evidence>
<dbReference type="Proteomes" id="UP000324629">
    <property type="component" value="Unassembled WGS sequence"/>
</dbReference>
<dbReference type="EMBL" id="QNGE01003530">
    <property type="protein sequence ID" value="KAA3673934.1"/>
    <property type="molecule type" value="Genomic_DNA"/>
</dbReference>
<evidence type="ECO:0000256" key="2">
    <source>
        <dbReference type="ARBA" id="ARBA00022448"/>
    </source>
</evidence>
<keyword evidence="16" id="KW-1185">Reference proteome</keyword>
<comment type="caution">
    <text evidence="15">The sequence shown here is derived from an EMBL/GenBank/DDBJ whole genome shotgun (WGS) entry which is preliminary data.</text>
</comment>
<dbReference type="Pfam" id="PF10613">
    <property type="entry name" value="Lig_chan-Glu_bd"/>
    <property type="match status" value="1"/>
</dbReference>
<evidence type="ECO:0000256" key="1">
    <source>
        <dbReference type="ARBA" id="ARBA00004141"/>
    </source>
</evidence>
<keyword evidence="4 12" id="KW-1133">Transmembrane helix</keyword>
<dbReference type="Gene3D" id="1.10.287.70">
    <property type="match status" value="1"/>
</dbReference>
<dbReference type="SMART" id="SM00079">
    <property type="entry name" value="PBPe"/>
    <property type="match status" value="1"/>
</dbReference>
<dbReference type="FunFam" id="3.40.190.10:FF:000078">
    <property type="entry name" value="glutamate receptor ionotropic, NMDA 3B"/>
    <property type="match status" value="1"/>
</dbReference>
<protein>
    <recommendedName>
        <fullName evidence="17">Ionotropic glutamate receptor L-glutamate and glycine-binding domain-containing protein</fullName>
    </recommendedName>
</protein>
<evidence type="ECO:0000259" key="13">
    <source>
        <dbReference type="SMART" id="SM00079"/>
    </source>
</evidence>
<evidence type="ECO:0000256" key="10">
    <source>
        <dbReference type="ARBA" id="ARBA00023286"/>
    </source>
</evidence>
<evidence type="ECO:0000259" key="14">
    <source>
        <dbReference type="SMART" id="SM00918"/>
    </source>
</evidence>
<dbReference type="InterPro" id="IPR019594">
    <property type="entry name" value="Glu/Gly-bd"/>
</dbReference>
<feature type="domain" description="Ionotropic glutamate receptor C-terminal" evidence="13">
    <location>
        <begin position="400"/>
        <end position="589"/>
    </location>
</feature>
<proteinExistence type="predicted"/>
<evidence type="ECO:0000256" key="11">
    <source>
        <dbReference type="ARBA" id="ARBA00023303"/>
    </source>
</evidence>
<evidence type="ECO:0000256" key="5">
    <source>
        <dbReference type="ARBA" id="ARBA00023054"/>
    </source>
</evidence>
<evidence type="ECO:0000256" key="12">
    <source>
        <dbReference type="SAM" id="Phobius"/>
    </source>
</evidence>
<keyword evidence="5" id="KW-0175">Coiled coil</keyword>
<dbReference type="Gene3D" id="3.40.190.10">
    <property type="entry name" value="Periplasmic binding protein-like II"/>
    <property type="match status" value="1"/>
</dbReference>
<evidence type="ECO:0000256" key="4">
    <source>
        <dbReference type="ARBA" id="ARBA00022989"/>
    </source>
</evidence>
<dbReference type="SUPFAM" id="SSF53850">
    <property type="entry name" value="Periplasmic binding protein-like II"/>
    <property type="match status" value="1"/>
</dbReference>
<evidence type="ECO:0000256" key="8">
    <source>
        <dbReference type="ARBA" id="ARBA00023170"/>
    </source>
</evidence>
<dbReference type="PANTHER" id="PTHR18966">
    <property type="entry name" value="IONOTROPIC GLUTAMATE RECEPTOR"/>
    <property type="match status" value="1"/>
</dbReference>
<dbReference type="GO" id="GO:0015276">
    <property type="term" value="F:ligand-gated monoatomic ion channel activity"/>
    <property type="evidence" value="ECO:0007669"/>
    <property type="project" value="InterPro"/>
</dbReference>
<sequence>MSLITAYFHIFPCLACRLIAAGVQVIISMTSCSVAKYIEVITNRHQILQIAIPKPLCPDIRFPNFSANNLSFGTLWIQPDPKHIAKTLESIIKMEHVPRAFIFSDGTSGESCGYSILLSTYISVNDIIYLRSSLFSCTIIPSGFSCTLFTTGIPELLLKNTNNHTADNEFDSPVFSPHAYQVQRGRLPSVYAHKPGIADLGQTLEKMGLNGTIATAVRHAYLFTVEPHVEVELSKVRIYTRFHFYLQNSFISIQIIKHQPKLNNFFWILGEGLDLPVNRIIHVLNTSGGEFMNLGFLSYNPLLSLEDSKDFLPDDPLIDGMRSMFNGDFQNLPVAYYENRDRLTFYSLEKPINETARFRATAHFSPGSPGMLTNFGKYLLDQTMISGLFANRFVNFHKRVLKLGVVMEEPLIMGGQVLENGQLVNATGMTIDLLEILVDKFNFKYELYQPRDGQYGIKNGSWTGLMRDLIEQYIDLIASPVTVNNDRSQVVSVVGQFMDSGIGILLARSSADPPIHQMFQPFKYSVWLLLGGSFLLVASLAYATNRFSPKGWRTTDEFLSLSSLNKIFNLFLLKERGIIHRLRQKWWFTVDKCTIRDTKYRPITVQNSAAALITLCSFICLSLVVLLTEIFWSRMVRNNEVAASDTQLSVQNSRGSVLPEKNQEMQNCQVNLRFRKKQA</sequence>
<evidence type="ECO:0000256" key="6">
    <source>
        <dbReference type="ARBA" id="ARBA00023065"/>
    </source>
</evidence>
<keyword evidence="3 12" id="KW-0812">Transmembrane</keyword>
<accession>A0A5J4NEN3</accession>
<evidence type="ECO:0000256" key="9">
    <source>
        <dbReference type="ARBA" id="ARBA00023180"/>
    </source>
</evidence>
<reference evidence="15 16" key="1">
    <citation type="journal article" date="2019" name="Gigascience">
        <title>Whole-genome sequence of the oriental lung fluke Paragonimus westermani.</title>
        <authorList>
            <person name="Oey H."/>
            <person name="Zakrzewski M."/>
            <person name="Narain K."/>
            <person name="Devi K.R."/>
            <person name="Agatsuma T."/>
            <person name="Nawaratna S."/>
            <person name="Gobert G.N."/>
            <person name="Jones M.K."/>
            <person name="Ragan M.A."/>
            <person name="McManus D.P."/>
            <person name="Krause L."/>
        </authorList>
    </citation>
    <scope>NUCLEOTIDE SEQUENCE [LARGE SCALE GENOMIC DNA]</scope>
    <source>
        <strain evidence="15 16">IND2009</strain>
    </source>
</reference>
<dbReference type="AlphaFoldDB" id="A0A5J4NEN3"/>
<organism evidence="15 16">
    <name type="scientific">Paragonimus westermani</name>
    <dbReference type="NCBI Taxonomy" id="34504"/>
    <lineage>
        <taxon>Eukaryota</taxon>
        <taxon>Metazoa</taxon>
        <taxon>Spiralia</taxon>
        <taxon>Lophotrochozoa</taxon>
        <taxon>Platyhelminthes</taxon>
        <taxon>Trematoda</taxon>
        <taxon>Digenea</taxon>
        <taxon>Plagiorchiida</taxon>
        <taxon>Troglotremata</taxon>
        <taxon>Troglotrematidae</taxon>
        <taxon>Paragonimus</taxon>
    </lineage>
</organism>
<keyword evidence="9" id="KW-0325">Glycoprotein</keyword>
<keyword evidence="10" id="KW-1071">Ligand-gated ion channel</keyword>
<name>A0A5J4NEN3_9TREM</name>
<dbReference type="SMART" id="SM00918">
    <property type="entry name" value="Lig_chan-Glu_bd"/>
    <property type="match status" value="1"/>
</dbReference>
<keyword evidence="2" id="KW-0813">Transport</keyword>
<dbReference type="GO" id="GO:0005886">
    <property type="term" value="C:plasma membrane"/>
    <property type="evidence" value="ECO:0007669"/>
    <property type="project" value="UniProtKB-ARBA"/>
</dbReference>
<evidence type="ECO:0000256" key="3">
    <source>
        <dbReference type="ARBA" id="ARBA00022692"/>
    </source>
</evidence>
<gene>
    <name evidence="15" type="ORF">DEA37_0007182</name>
</gene>
<feature type="transmembrane region" description="Helical" evidence="12">
    <location>
        <begin position="609"/>
        <end position="632"/>
    </location>
</feature>
<evidence type="ECO:0000313" key="15">
    <source>
        <dbReference type="EMBL" id="KAA3673934.1"/>
    </source>
</evidence>
<dbReference type="InterPro" id="IPR015683">
    <property type="entry name" value="Ionotropic_Glu_rcpt"/>
</dbReference>
<feature type="transmembrane region" description="Helical" evidence="12">
    <location>
        <begin position="524"/>
        <end position="543"/>
    </location>
</feature>
<keyword evidence="6" id="KW-0406">Ion transport</keyword>
<evidence type="ECO:0000313" key="16">
    <source>
        <dbReference type="Proteomes" id="UP000324629"/>
    </source>
</evidence>
<dbReference type="GO" id="GO:0043226">
    <property type="term" value="C:organelle"/>
    <property type="evidence" value="ECO:0007669"/>
    <property type="project" value="UniProtKB-ARBA"/>
</dbReference>
<feature type="domain" description="Ionotropic glutamate receptor L-glutamate and glycine-binding" evidence="14">
    <location>
        <begin position="410"/>
        <end position="471"/>
    </location>
</feature>
<keyword evidence="8" id="KW-0675">Receptor</keyword>
<keyword evidence="7 12" id="KW-0472">Membrane</keyword>
<keyword evidence="11" id="KW-0407">Ion channel</keyword>
<dbReference type="InterPro" id="IPR001320">
    <property type="entry name" value="Iontro_rcpt_C"/>
</dbReference>
<evidence type="ECO:0000256" key="7">
    <source>
        <dbReference type="ARBA" id="ARBA00023136"/>
    </source>
</evidence>